<proteinExistence type="predicted"/>
<reference evidence="1 2" key="1">
    <citation type="journal article" date="2011" name="PLoS Pathog.">
        <title>Dynamic evolution of pathogenicity revealed by sequencing and comparative genomics of 19 Pseudomonas syringae isolates.</title>
        <authorList>
            <person name="Baltrus D.A."/>
            <person name="Nishimura M.T."/>
            <person name="Romanchuk A."/>
            <person name="Chang J.H."/>
            <person name="Mukhtar M.S."/>
            <person name="Cherkis K."/>
            <person name="Roach J."/>
            <person name="Grant S.R."/>
            <person name="Jones C.D."/>
            <person name="Dangl J.L."/>
        </authorList>
    </citation>
    <scope>NUCLEOTIDE SEQUENCE [LARGE SCALE GENOMIC DNA]</scope>
    <source>
        <strain evidence="1 2">1704B</strain>
    </source>
</reference>
<dbReference type="Gene3D" id="3.30.565.10">
    <property type="entry name" value="Histidine kinase-like ATPase, C-terminal domain"/>
    <property type="match status" value="1"/>
</dbReference>
<gene>
    <name evidence="1" type="ORF">PSYPI_02187</name>
</gene>
<organism evidence="1 2">
    <name type="scientific">Pseudomonas syringae pv. pisi str. 1704B</name>
    <dbReference type="NCBI Taxonomy" id="629263"/>
    <lineage>
        <taxon>Bacteria</taxon>
        <taxon>Pseudomonadati</taxon>
        <taxon>Pseudomonadota</taxon>
        <taxon>Gammaproteobacteria</taxon>
        <taxon>Pseudomonadales</taxon>
        <taxon>Pseudomonadaceae</taxon>
        <taxon>Pseudomonas</taxon>
        <taxon>Pseudomonas syringae</taxon>
    </lineage>
</organism>
<evidence type="ECO:0000313" key="2">
    <source>
        <dbReference type="Proteomes" id="UP000004986"/>
    </source>
</evidence>
<dbReference type="AlphaFoldDB" id="F3G2I3"/>
<dbReference type="PATRIC" id="fig|629263.4.peg.368"/>
<dbReference type="BioCyc" id="PSYR629263:G11X0-390-MONOMER"/>
<dbReference type="SUPFAM" id="SSF55874">
    <property type="entry name" value="ATPase domain of HSP90 chaperone/DNA topoisomerase II/histidine kinase"/>
    <property type="match status" value="1"/>
</dbReference>
<sequence length="369" mass="40141">MIADIEKFLRSNPGAMAKEIARHFDTQKSVVNPILYGQREIFIQDEKSCWSLVNPGKLTIALKSGAWVGSASFEESLAVTGSPLDLDCSVIEFVVPTGCKIMIDAAARILALCNQLVMLKKSVSIDFSACKTTLTYFNRLGFFDHLDGQVDVLPKRPKWSAAKAHHGNNDGVVELASIDHVLPDETIPKRLKNSLVSCAGEHYSQSAFTVISELFGNVRDHAQSQISGFAALQHYPKGGKIQTVISDSGVGIVGSLQPILAEKYPAIFGKLDFSQPEAGPELVLQVFQQGQISSSSDDGRGLGLKRSGDVAANYNATVSIRQQNFELIMVYTEGKLTSSYRVGMPSLLGTHICFEFLIDSQATLVKLKK</sequence>
<dbReference type="Proteomes" id="UP000004986">
    <property type="component" value="Unassembled WGS sequence"/>
</dbReference>
<dbReference type="HOGENOM" id="CLU_751717_0_0_6"/>
<protein>
    <submittedName>
        <fullName evidence="1">Uncharacterized protein</fullName>
    </submittedName>
</protein>
<keyword evidence="2" id="KW-1185">Reference proteome</keyword>
<dbReference type="InterPro" id="IPR036890">
    <property type="entry name" value="HATPase_C_sf"/>
</dbReference>
<comment type="caution">
    <text evidence="1">The sequence shown here is derived from an EMBL/GenBank/DDBJ whole genome shotgun (WGS) entry which is preliminary data.</text>
</comment>
<name>F3G2I3_PSESJ</name>
<dbReference type="EMBL" id="AEAI01000098">
    <property type="protein sequence ID" value="EGH41283.1"/>
    <property type="molecule type" value="Genomic_DNA"/>
</dbReference>
<accession>F3G2I3</accession>
<evidence type="ECO:0000313" key="1">
    <source>
        <dbReference type="EMBL" id="EGH41283.1"/>
    </source>
</evidence>